<dbReference type="PROSITE" id="PS51379">
    <property type="entry name" value="4FE4S_FER_2"/>
    <property type="match status" value="2"/>
</dbReference>
<feature type="domain" description="4Fe-4S ferredoxin-type" evidence="7">
    <location>
        <begin position="298"/>
        <end position="329"/>
    </location>
</feature>
<evidence type="ECO:0000256" key="1">
    <source>
        <dbReference type="ARBA" id="ARBA00022485"/>
    </source>
</evidence>
<dbReference type="GO" id="GO:0016491">
    <property type="term" value="F:oxidoreductase activity"/>
    <property type="evidence" value="ECO:0007669"/>
    <property type="project" value="UniProtKB-KW"/>
</dbReference>
<proteinExistence type="predicted"/>
<keyword evidence="5" id="KW-0411">Iron-sulfur</keyword>
<evidence type="ECO:0000259" key="7">
    <source>
        <dbReference type="PROSITE" id="PS51379"/>
    </source>
</evidence>
<feature type="transmembrane region" description="Helical" evidence="6">
    <location>
        <begin position="6"/>
        <end position="24"/>
    </location>
</feature>
<keyword evidence="6" id="KW-0472">Membrane</keyword>
<dbReference type="Gene3D" id="1.20.950.20">
    <property type="entry name" value="Transmembrane di-heme cytochromes, Chain C"/>
    <property type="match status" value="1"/>
</dbReference>
<dbReference type="InterPro" id="IPR009051">
    <property type="entry name" value="Helical_ferredxn"/>
</dbReference>
<keyword evidence="1" id="KW-0004">4Fe-4S</keyword>
<dbReference type="Gene3D" id="1.10.1060.10">
    <property type="entry name" value="Alpha-helical ferredoxin"/>
    <property type="match status" value="1"/>
</dbReference>
<dbReference type="GO" id="GO:0051539">
    <property type="term" value="F:4 iron, 4 sulfur cluster binding"/>
    <property type="evidence" value="ECO:0007669"/>
    <property type="project" value="UniProtKB-KW"/>
</dbReference>
<feature type="domain" description="4Fe-4S ferredoxin-type" evidence="7">
    <location>
        <begin position="360"/>
        <end position="391"/>
    </location>
</feature>
<evidence type="ECO:0000256" key="6">
    <source>
        <dbReference type="SAM" id="Phobius"/>
    </source>
</evidence>
<name>A0A1I7NMW5_9BACT</name>
<organism evidence="8 9">
    <name type="scientific">Thermoflavifilum thermophilum</name>
    <dbReference type="NCBI Taxonomy" id="1393122"/>
    <lineage>
        <taxon>Bacteria</taxon>
        <taxon>Pseudomonadati</taxon>
        <taxon>Bacteroidota</taxon>
        <taxon>Chitinophagia</taxon>
        <taxon>Chitinophagales</taxon>
        <taxon>Chitinophagaceae</taxon>
        <taxon>Thermoflavifilum</taxon>
    </lineage>
</organism>
<feature type="transmembrane region" description="Helical" evidence="6">
    <location>
        <begin position="151"/>
        <end position="169"/>
    </location>
</feature>
<dbReference type="SUPFAM" id="SSF103501">
    <property type="entry name" value="Respiratory nitrate reductase 1 gamma chain"/>
    <property type="match status" value="1"/>
</dbReference>
<sequence>MLIAQIVFIALLVFAITRFSHQVSKVRRNILLGRDEQICGNRWQRWKNVLLLAFGQKKMFRNWIPAILHLFVYLGFIIINLEILEIILDGILGTHRLFLPYIKTIYPVLISAFEVLAVLVILACSTFLIRRNVLHVRRFENPEMTHWPRQDANNILIFEIILMLLFLTMNASDQALQFKHYGHYQPTGSFLITHPIALQLQQISPGVLVGLERGAWWLHIAGVLFFLNYLPYSKHFHILLAFPNTYYASLEPKSQMPLMADILPEVRSMMGLEANDSQSVPTSPPVHFGARDVFDLSWRHLLAAYSCTECGRCTAACPANQTGKKLSPRKIMMDTRDRLEEVGRNIDQHGQFVDDGKSLMNYISEEELRACTTCQACVEECPVSISPLAIILELRRYLVMEASSTPQEWNAMFTSIENNGAPWTFPPDERGQWASKLA</sequence>
<dbReference type="GO" id="GO:0005886">
    <property type="term" value="C:plasma membrane"/>
    <property type="evidence" value="ECO:0007669"/>
    <property type="project" value="TreeGrafter"/>
</dbReference>
<accession>A0A1I7NMW5</accession>
<evidence type="ECO:0000313" key="8">
    <source>
        <dbReference type="EMBL" id="SFV35965.1"/>
    </source>
</evidence>
<dbReference type="AlphaFoldDB" id="A0A1I7NMW5"/>
<reference evidence="9" key="1">
    <citation type="submission" date="2016-10" db="EMBL/GenBank/DDBJ databases">
        <authorList>
            <person name="Varghese N."/>
            <person name="Submissions S."/>
        </authorList>
    </citation>
    <scope>NUCLEOTIDE SEQUENCE [LARGE SCALE GENOMIC DNA]</scope>
    <source>
        <strain evidence="9">DSM 14807</strain>
    </source>
</reference>
<keyword evidence="4" id="KW-0408">Iron</keyword>
<dbReference type="Pfam" id="PF13187">
    <property type="entry name" value="Fer4_9"/>
    <property type="match status" value="1"/>
</dbReference>
<dbReference type="GO" id="GO:0046872">
    <property type="term" value="F:metal ion binding"/>
    <property type="evidence" value="ECO:0007669"/>
    <property type="project" value="UniProtKB-KW"/>
</dbReference>
<dbReference type="RefSeq" id="WP_092460738.1">
    <property type="nucleotide sequence ID" value="NZ_FPCJ01000001.1"/>
</dbReference>
<dbReference type="EMBL" id="FPCJ01000001">
    <property type="protein sequence ID" value="SFV35965.1"/>
    <property type="molecule type" value="Genomic_DNA"/>
</dbReference>
<evidence type="ECO:0000256" key="2">
    <source>
        <dbReference type="ARBA" id="ARBA00022723"/>
    </source>
</evidence>
<dbReference type="InterPro" id="IPR017900">
    <property type="entry name" value="4Fe4S_Fe_S_CS"/>
</dbReference>
<keyword evidence="3" id="KW-0560">Oxidoreductase</keyword>
<dbReference type="Proteomes" id="UP000199537">
    <property type="component" value="Unassembled WGS sequence"/>
</dbReference>
<keyword evidence="2" id="KW-0479">Metal-binding</keyword>
<dbReference type="InterPro" id="IPR017896">
    <property type="entry name" value="4Fe4S_Fe-S-bd"/>
</dbReference>
<dbReference type="PANTHER" id="PTHR43255">
    <property type="entry name" value="IRON-SULFUR-BINDING OXIDOREDUCTASE FADF-RELATED-RELATED"/>
    <property type="match status" value="1"/>
</dbReference>
<dbReference type="SUPFAM" id="SSF46548">
    <property type="entry name" value="alpha-helical ferredoxin"/>
    <property type="match status" value="1"/>
</dbReference>
<gene>
    <name evidence="8" type="ORF">SAMN05660895_2370</name>
</gene>
<dbReference type="PANTHER" id="PTHR43255:SF1">
    <property type="entry name" value="IRON-SULFUR-BINDING OXIDOREDUCTASE FADF-RELATED"/>
    <property type="match status" value="1"/>
</dbReference>
<feature type="transmembrane region" description="Helical" evidence="6">
    <location>
        <begin position="108"/>
        <end position="130"/>
    </location>
</feature>
<dbReference type="InterPro" id="IPR051460">
    <property type="entry name" value="HdrC_iron-sulfur_subunit"/>
</dbReference>
<feature type="transmembrane region" description="Helical" evidence="6">
    <location>
        <begin position="214"/>
        <end position="232"/>
    </location>
</feature>
<dbReference type="PROSITE" id="PS00198">
    <property type="entry name" value="4FE4S_FER_1"/>
    <property type="match status" value="2"/>
</dbReference>
<feature type="transmembrane region" description="Helical" evidence="6">
    <location>
        <begin position="66"/>
        <end position="88"/>
    </location>
</feature>
<keyword evidence="9" id="KW-1185">Reference proteome</keyword>
<dbReference type="OrthoDB" id="9769677at2"/>
<protein>
    <submittedName>
        <fullName evidence="8">4Fe-4S dicluster domain-containing protein</fullName>
    </submittedName>
</protein>
<dbReference type="InterPro" id="IPR036197">
    <property type="entry name" value="NarG-like_sf"/>
</dbReference>
<keyword evidence="6" id="KW-0812">Transmembrane</keyword>
<evidence type="ECO:0000256" key="3">
    <source>
        <dbReference type="ARBA" id="ARBA00023002"/>
    </source>
</evidence>
<dbReference type="STRING" id="1393122.SAMN05660895_2370"/>
<evidence type="ECO:0000256" key="5">
    <source>
        <dbReference type="ARBA" id="ARBA00023014"/>
    </source>
</evidence>
<keyword evidence="6" id="KW-1133">Transmembrane helix</keyword>
<evidence type="ECO:0000256" key="4">
    <source>
        <dbReference type="ARBA" id="ARBA00023004"/>
    </source>
</evidence>
<evidence type="ECO:0000313" key="9">
    <source>
        <dbReference type="Proteomes" id="UP000199537"/>
    </source>
</evidence>